<sequence length="92" mass="9930">MKKRPIALAALVMVSTLTFTGCNSESEHKETPNSETNRANEGENTDGASRKAMGTAEGDQNEGLGDGHPDNQQNLHPDSTRDTTQKKLPPRP</sequence>
<evidence type="ECO:0000313" key="3">
    <source>
        <dbReference type="EMBL" id="MBB5283150.1"/>
    </source>
</evidence>
<keyword evidence="2" id="KW-0732">Signal</keyword>
<feature type="region of interest" description="Disordered" evidence="1">
    <location>
        <begin position="20"/>
        <end position="92"/>
    </location>
</feature>
<dbReference type="RefSeq" id="WP_184172293.1">
    <property type="nucleotide sequence ID" value="NZ_JACHGF010000002.1"/>
</dbReference>
<proteinExistence type="predicted"/>
<dbReference type="Proteomes" id="UP000557307">
    <property type="component" value="Unassembled WGS sequence"/>
</dbReference>
<reference evidence="3 4" key="1">
    <citation type="submission" date="2020-08" db="EMBL/GenBank/DDBJ databases">
        <title>Genomic Encyclopedia of Type Strains, Phase IV (KMG-IV): sequencing the most valuable type-strain genomes for metagenomic binning, comparative biology and taxonomic classification.</title>
        <authorList>
            <person name="Goeker M."/>
        </authorList>
    </citation>
    <scope>NUCLEOTIDE SEQUENCE [LARGE SCALE GENOMIC DNA]</scope>
    <source>
        <strain evidence="3 4">DSM 105074</strain>
    </source>
</reference>
<accession>A0A840TT20</accession>
<dbReference type="EMBL" id="JACHGF010000002">
    <property type="protein sequence ID" value="MBB5283150.1"/>
    <property type="molecule type" value="Genomic_DNA"/>
</dbReference>
<comment type="caution">
    <text evidence="3">The sequence shown here is derived from an EMBL/GenBank/DDBJ whole genome shotgun (WGS) entry which is preliminary data.</text>
</comment>
<feature type="chain" id="PRO_5032596649" description="Lipoprotein" evidence="2">
    <location>
        <begin position="21"/>
        <end position="92"/>
    </location>
</feature>
<gene>
    <name evidence="3" type="ORF">HNQ92_001276</name>
</gene>
<protein>
    <recommendedName>
        <fullName evidence="5">Lipoprotein</fullName>
    </recommendedName>
</protein>
<name>A0A840TT20_9BACT</name>
<dbReference type="PROSITE" id="PS51257">
    <property type="entry name" value="PROKAR_LIPOPROTEIN"/>
    <property type="match status" value="1"/>
</dbReference>
<evidence type="ECO:0000313" key="4">
    <source>
        <dbReference type="Proteomes" id="UP000557307"/>
    </source>
</evidence>
<evidence type="ECO:0000256" key="1">
    <source>
        <dbReference type="SAM" id="MobiDB-lite"/>
    </source>
</evidence>
<organism evidence="3 4">
    <name type="scientific">Rhabdobacter roseus</name>
    <dbReference type="NCBI Taxonomy" id="1655419"/>
    <lineage>
        <taxon>Bacteria</taxon>
        <taxon>Pseudomonadati</taxon>
        <taxon>Bacteroidota</taxon>
        <taxon>Cytophagia</taxon>
        <taxon>Cytophagales</taxon>
        <taxon>Cytophagaceae</taxon>
        <taxon>Rhabdobacter</taxon>
    </lineage>
</organism>
<feature type="signal peptide" evidence="2">
    <location>
        <begin position="1"/>
        <end position="20"/>
    </location>
</feature>
<dbReference type="AlphaFoldDB" id="A0A840TT20"/>
<evidence type="ECO:0000256" key="2">
    <source>
        <dbReference type="SAM" id="SignalP"/>
    </source>
</evidence>
<keyword evidence="4" id="KW-1185">Reference proteome</keyword>
<evidence type="ECO:0008006" key="5">
    <source>
        <dbReference type="Google" id="ProtNLM"/>
    </source>
</evidence>